<sequence length="63" mass="7343">MATKTDSIAMKEAIEEIEKMIKDYKKMKPDDELPEPENVQRFTHEKIAQGLEIALEVLKKRVI</sequence>
<protein>
    <submittedName>
        <fullName evidence="1">Uncharacterized protein</fullName>
    </submittedName>
</protein>
<comment type="caution">
    <text evidence="1">The sequence shown here is derived from an EMBL/GenBank/DDBJ whole genome shotgun (WGS) entry which is preliminary data.</text>
</comment>
<gene>
    <name evidence="1" type="ORF">S03H2_14190</name>
</gene>
<organism evidence="1">
    <name type="scientific">marine sediment metagenome</name>
    <dbReference type="NCBI Taxonomy" id="412755"/>
    <lineage>
        <taxon>unclassified sequences</taxon>
        <taxon>metagenomes</taxon>
        <taxon>ecological metagenomes</taxon>
    </lineage>
</organism>
<accession>X1GLT2</accession>
<name>X1GLT2_9ZZZZ</name>
<dbReference type="EMBL" id="BARU01007196">
    <property type="protein sequence ID" value="GAH42564.1"/>
    <property type="molecule type" value="Genomic_DNA"/>
</dbReference>
<dbReference type="AlphaFoldDB" id="X1GLT2"/>
<reference evidence="1" key="1">
    <citation type="journal article" date="2014" name="Front. Microbiol.">
        <title>High frequency of phylogenetically diverse reductive dehalogenase-homologous genes in deep subseafloor sedimentary metagenomes.</title>
        <authorList>
            <person name="Kawai M."/>
            <person name="Futagami T."/>
            <person name="Toyoda A."/>
            <person name="Takaki Y."/>
            <person name="Nishi S."/>
            <person name="Hori S."/>
            <person name="Arai W."/>
            <person name="Tsubouchi T."/>
            <person name="Morono Y."/>
            <person name="Uchiyama I."/>
            <person name="Ito T."/>
            <person name="Fujiyama A."/>
            <person name="Inagaki F."/>
            <person name="Takami H."/>
        </authorList>
    </citation>
    <scope>NUCLEOTIDE SEQUENCE</scope>
    <source>
        <strain evidence="1">Expedition CK06-06</strain>
    </source>
</reference>
<evidence type="ECO:0000313" key="1">
    <source>
        <dbReference type="EMBL" id="GAH42564.1"/>
    </source>
</evidence>
<proteinExistence type="predicted"/>